<name>A0A291M210_9RHOB</name>
<keyword evidence="3" id="KW-1185">Reference proteome</keyword>
<proteinExistence type="predicted"/>
<sequence length="95" mass="10792">MSGIMALSPPNRVRVKSREPGFELWRVPLIPYFSFESGAQLLLRPADARGKRFGKVGAGWIRHGRTIPPPPRPDERKGSDQAASPHIPWESYRRF</sequence>
<dbReference type="Proteomes" id="UP000219050">
    <property type="component" value="Chromosome"/>
</dbReference>
<organism evidence="2 3">
    <name type="scientific">Pacificitalea manganoxidans</name>
    <dbReference type="NCBI Taxonomy" id="1411902"/>
    <lineage>
        <taxon>Bacteria</taxon>
        <taxon>Pseudomonadati</taxon>
        <taxon>Pseudomonadota</taxon>
        <taxon>Alphaproteobacteria</taxon>
        <taxon>Rhodobacterales</taxon>
        <taxon>Paracoccaceae</taxon>
        <taxon>Pacificitalea</taxon>
    </lineage>
</organism>
<dbReference type="EMBL" id="CP021404">
    <property type="protein sequence ID" value="ATI43001.1"/>
    <property type="molecule type" value="Genomic_DNA"/>
</dbReference>
<evidence type="ECO:0000313" key="2">
    <source>
        <dbReference type="EMBL" id="ATI43001.1"/>
    </source>
</evidence>
<dbReference type="AlphaFoldDB" id="A0A291M210"/>
<feature type="region of interest" description="Disordered" evidence="1">
    <location>
        <begin position="59"/>
        <end position="95"/>
    </location>
</feature>
<gene>
    <name evidence="2" type="ORF">CBW24_13970</name>
</gene>
<dbReference type="KEGG" id="cmag:CBW24_13970"/>
<accession>A0A291M210</accession>
<protein>
    <submittedName>
        <fullName evidence="2">Uncharacterized protein</fullName>
    </submittedName>
</protein>
<evidence type="ECO:0000313" key="3">
    <source>
        <dbReference type="Proteomes" id="UP000219050"/>
    </source>
</evidence>
<reference evidence="2 3" key="1">
    <citation type="submission" date="2017-05" db="EMBL/GenBank/DDBJ databases">
        <title>Comparative genomic and metabolic analysis of manganese-oxidizing mechanisms in Celeribater manganoxidans DY25T: its adaption to the environment of polymetallic nodule.</title>
        <authorList>
            <person name="Wang X."/>
        </authorList>
    </citation>
    <scope>NUCLEOTIDE SEQUENCE [LARGE SCALE GENOMIC DNA]</scope>
    <source>
        <strain evidence="2 3">DY25</strain>
    </source>
</reference>
<evidence type="ECO:0000256" key="1">
    <source>
        <dbReference type="SAM" id="MobiDB-lite"/>
    </source>
</evidence>